<evidence type="ECO:0000256" key="5">
    <source>
        <dbReference type="ARBA" id="ARBA00022989"/>
    </source>
</evidence>
<keyword evidence="5 9" id="KW-1133">Transmembrane helix</keyword>
<feature type="transmembrane region" description="Helical" evidence="9">
    <location>
        <begin position="140"/>
        <end position="158"/>
    </location>
</feature>
<keyword evidence="4 9" id="KW-0812">Transmembrane</keyword>
<keyword evidence="12" id="KW-1185">Reference proteome</keyword>
<comment type="subcellular location">
    <subcellularLocation>
        <location evidence="1">Membrane</location>
        <topology evidence="1">Multi-pass membrane protein</topology>
    </subcellularLocation>
</comment>
<dbReference type="GeneID" id="30199920"/>
<keyword evidence="6" id="KW-0560">Oxidoreductase</keyword>
<keyword evidence="3" id="KW-0444">Lipid biosynthesis</keyword>
<proteinExistence type="inferred from homology"/>
<dbReference type="InterPro" id="IPR039357">
    <property type="entry name" value="SRD5A/TECR"/>
</dbReference>
<dbReference type="GO" id="GO:0016627">
    <property type="term" value="F:oxidoreductase activity, acting on the CH-CH group of donors"/>
    <property type="evidence" value="ECO:0007669"/>
    <property type="project" value="InterPro"/>
</dbReference>
<organism evidence="11 12">
    <name type="scientific">Wickerhamomyces anomalus (strain ATCC 58044 / CBS 1984 / NCYC 433 / NRRL Y-366-8)</name>
    <name type="common">Yeast</name>
    <name type="synonym">Hansenula anomala</name>
    <dbReference type="NCBI Taxonomy" id="683960"/>
    <lineage>
        <taxon>Eukaryota</taxon>
        <taxon>Fungi</taxon>
        <taxon>Dikarya</taxon>
        <taxon>Ascomycota</taxon>
        <taxon>Saccharomycotina</taxon>
        <taxon>Saccharomycetes</taxon>
        <taxon>Phaffomycetales</taxon>
        <taxon>Wickerhamomycetaceae</taxon>
        <taxon>Wickerhamomyces</taxon>
    </lineage>
</organism>
<evidence type="ECO:0000256" key="8">
    <source>
        <dbReference type="ARBA" id="ARBA00023136"/>
    </source>
</evidence>
<reference evidence="11 12" key="1">
    <citation type="journal article" date="2016" name="Proc. Natl. Acad. Sci. U.S.A.">
        <title>Comparative genomics of biotechnologically important yeasts.</title>
        <authorList>
            <person name="Riley R."/>
            <person name="Haridas S."/>
            <person name="Wolfe K.H."/>
            <person name="Lopes M.R."/>
            <person name="Hittinger C.T."/>
            <person name="Goeker M."/>
            <person name="Salamov A.A."/>
            <person name="Wisecaver J.H."/>
            <person name="Long T.M."/>
            <person name="Calvey C.H."/>
            <person name="Aerts A.L."/>
            <person name="Barry K.W."/>
            <person name="Choi C."/>
            <person name="Clum A."/>
            <person name="Coughlan A.Y."/>
            <person name="Deshpande S."/>
            <person name="Douglass A.P."/>
            <person name="Hanson S.J."/>
            <person name="Klenk H.-P."/>
            <person name="LaButti K.M."/>
            <person name="Lapidus A."/>
            <person name="Lindquist E.A."/>
            <person name="Lipzen A.M."/>
            <person name="Meier-Kolthoff J.P."/>
            <person name="Ohm R.A."/>
            <person name="Otillar R.P."/>
            <person name="Pangilinan J.L."/>
            <person name="Peng Y."/>
            <person name="Rokas A."/>
            <person name="Rosa C.A."/>
            <person name="Scheuner C."/>
            <person name="Sibirny A.A."/>
            <person name="Slot J.C."/>
            <person name="Stielow J.B."/>
            <person name="Sun H."/>
            <person name="Kurtzman C.P."/>
            <person name="Blackwell M."/>
            <person name="Grigoriev I.V."/>
            <person name="Jeffries T.W."/>
        </authorList>
    </citation>
    <scope>NUCLEOTIDE SEQUENCE [LARGE SCALE GENOMIC DNA]</scope>
    <source>
        <strain evidence="12">ATCC 58044 / CBS 1984 / NCYC 433 / NRRL Y-366-8</strain>
    </source>
</reference>
<dbReference type="GO" id="GO:0005789">
    <property type="term" value="C:endoplasmic reticulum membrane"/>
    <property type="evidence" value="ECO:0007669"/>
    <property type="project" value="EnsemblFungi"/>
</dbReference>
<dbReference type="OrthoDB" id="540503at2759"/>
<feature type="transmembrane region" description="Helical" evidence="9">
    <location>
        <begin position="170"/>
        <end position="189"/>
    </location>
</feature>
<dbReference type="AlphaFoldDB" id="A0A1E3P662"/>
<keyword evidence="8 9" id="KW-0472">Membrane</keyword>
<keyword evidence="7" id="KW-0443">Lipid metabolism</keyword>
<evidence type="ECO:0000256" key="2">
    <source>
        <dbReference type="ARBA" id="ARBA00007742"/>
    </source>
</evidence>
<gene>
    <name evidence="11" type="ORF">WICANDRAFT_51626</name>
</gene>
<dbReference type="PANTHER" id="PTHR10556:SF28">
    <property type="entry name" value="VERY-LONG-CHAIN ENOYL-COA REDUCTASE"/>
    <property type="match status" value="1"/>
</dbReference>
<evidence type="ECO:0000256" key="1">
    <source>
        <dbReference type="ARBA" id="ARBA00004141"/>
    </source>
</evidence>
<dbReference type="Gene3D" id="1.20.120.1630">
    <property type="match status" value="1"/>
</dbReference>
<evidence type="ECO:0000256" key="4">
    <source>
        <dbReference type="ARBA" id="ARBA00022692"/>
    </source>
</evidence>
<dbReference type="Pfam" id="PF02544">
    <property type="entry name" value="Steroid_dh"/>
    <property type="match status" value="1"/>
</dbReference>
<dbReference type="InterPro" id="IPR001104">
    <property type="entry name" value="3-oxo-5_a-steroid_4-DH_C"/>
</dbReference>
<protein>
    <recommendedName>
        <fullName evidence="10">3-oxo-5-alpha-steroid 4-dehydrogenase C-terminal domain-containing protein</fullName>
    </recommendedName>
</protein>
<dbReference type="GO" id="GO:0042761">
    <property type="term" value="P:very long-chain fatty acid biosynthetic process"/>
    <property type="evidence" value="ECO:0007669"/>
    <property type="project" value="TreeGrafter"/>
</dbReference>
<dbReference type="PANTHER" id="PTHR10556">
    <property type="entry name" value="3-OXO-5-ALPHA-STEROID 4-DEHYDROGENASE"/>
    <property type="match status" value="1"/>
</dbReference>
<dbReference type="EMBL" id="KV454209">
    <property type="protein sequence ID" value="ODQ60853.1"/>
    <property type="molecule type" value="Genomic_DNA"/>
</dbReference>
<evidence type="ECO:0000256" key="9">
    <source>
        <dbReference type="SAM" id="Phobius"/>
    </source>
</evidence>
<evidence type="ECO:0000256" key="6">
    <source>
        <dbReference type="ARBA" id="ARBA00023002"/>
    </source>
</evidence>
<feature type="domain" description="3-oxo-5-alpha-steroid 4-dehydrogenase C-terminal" evidence="10">
    <location>
        <begin position="129"/>
        <end position="272"/>
    </location>
</feature>
<evidence type="ECO:0000256" key="3">
    <source>
        <dbReference type="ARBA" id="ARBA00022516"/>
    </source>
</evidence>
<name>A0A1E3P662_WICAA</name>
<evidence type="ECO:0000256" key="7">
    <source>
        <dbReference type="ARBA" id="ARBA00023098"/>
    </source>
</evidence>
<dbReference type="Proteomes" id="UP000094112">
    <property type="component" value="Unassembled WGS sequence"/>
</dbReference>
<dbReference type="RefSeq" id="XP_019040060.1">
    <property type="nucleotide sequence ID" value="XM_019182674.1"/>
</dbReference>
<feature type="transmembrane region" description="Helical" evidence="9">
    <location>
        <begin position="75"/>
        <end position="95"/>
    </location>
</feature>
<sequence length="272" mass="31565">MTSIKVTSRSKNIKSGEFSTSSYKDFVSQLSKHSRLNSNRLRITNLDKKPINDDSILNESEVYVKDLGPQIGWRTVYLIEYLGPILIHFLVYQLASKPKDYELIYYMNLIHYGKREVENVFVHRFSNSTMPLFNLFKNSGHYWVLGGSLSLMYLGGFGNLPISLNLNKDYLFYIWCGCEFFNAISHIQLRLLGDKTVRKGKAREVPSGGLFELFISPNYTMEIYGWIIVFLLNPNVFTLVFLLVGATQMYFWSIKKQEKYGTKRAFLVPFVF</sequence>
<dbReference type="PROSITE" id="PS50244">
    <property type="entry name" value="S5A_REDUCTASE"/>
    <property type="match status" value="1"/>
</dbReference>
<evidence type="ECO:0000313" key="12">
    <source>
        <dbReference type="Proteomes" id="UP000094112"/>
    </source>
</evidence>
<feature type="transmembrane region" description="Helical" evidence="9">
    <location>
        <begin position="223"/>
        <end position="246"/>
    </location>
</feature>
<accession>A0A1E3P662</accession>
<dbReference type="STRING" id="683960.A0A1E3P662"/>
<evidence type="ECO:0000259" key="10">
    <source>
        <dbReference type="Pfam" id="PF02544"/>
    </source>
</evidence>
<comment type="similarity">
    <text evidence="2">Belongs to the steroid 5-alpha reductase family.</text>
</comment>
<evidence type="ECO:0000313" key="11">
    <source>
        <dbReference type="EMBL" id="ODQ60853.1"/>
    </source>
</evidence>